<dbReference type="InterPro" id="IPR017853">
    <property type="entry name" value="GH"/>
</dbReference>
<comment type="similarity">
    <text evidence="1">Belongs to the glycosyl hydrolase 3 family.</text>
</comment>
<keyword evidence="6" id="KW-1185">Reference proteome</keyword>
<dbReference type="InterPro" id="IPR001764">
    <property type="entry name" value="Glyco_hydro_3_N"/>
</dbReference>
<dbReference type="Proteomes" id="UP000483261">
    <property type="component" value="Unassembled WGS sequence"/>
</dbReference>
<dbReference type="GO" id="GO:0004553">
    <property type="term" value="F:hydrolase activity, hydrolyzing O-glycosyl compounds"/>
    <property type="evidence" value="ECO:0007669"/>
    <property type="project" value="InterPro"/>
</dbReference>
<dbReference type="InterPro" id="IPR050226">
    <property type="entry name" value="NagZ_Beta-hexosaminidase"/>
</dbReference>
<evidence type="ECO:0000259" key="4">
    <source>
        <dbReference type="Pfam" id="PF00933"/>
    </source>
</evidence>
<evidence type="ECO:0000256" key="2">
    <source>
        <dbReference type="ARBA" id="ARBA00022801"/>
    </source>
</evidence>
<keyword evidence="2 5" id="KW-0378">Hydrolase</keyword>
<gene>
    <name evidence="5" type="ORF">G5C66_24890</name>
</gene>
<dbReference type="InterPro" id="IPR036962">
    <property type="entry name" value="Glyco_hydro_3_N_sf"/>
</dbReference>
<dbReference type="GO" id="GO:0009254">
    <property type="term" value="P:peptidoglycan turnover"/>
    <property type="evidence" value="ECO:0007669"/>
    <property type="project" value="TreeGrafter"/>
</dbReference>
<dbReference type="RefSeq" id="WP_165114330.1">
    <property type="nucleotide sequence ID" value="NZ_JAALAA010000034.1"/>
</dbReference>
<evidence type="ECO:0000313" key="5">
    <source>
        <dbReference type="EMBL" id="NGN95963.1"/>
    </source>
</evidence>
<dbReference type="SUPFAM" id="SSF51445">
    <property type="entry name" value="(Trans)glycosidases"/>
    <property type="match status" value="1"/>
</dbReference>
<protein>
    <submittedName>
        <fullName evidence="5">Glycoside hydrolase</fullName>
    </submittedName>
</protein>
<feature type="domain" description="Glycoside hydrolase family 3 N-terminal" evidence="4">
    <location>
        <begin position="30"/>
        <end position="328"/>
    </location>
</feature>
<evidence type="ECO:0000313" key="6">
    <source>
        <dbReference type="Proteomes" id="UP000483261"/>
    </source>
</evidence>
<dbReference type="Pfam" id="PF00933">
    <property type="entry name" value="Glyco_hydro_3"/>
    <property type="match status" value="1"/>
</dbReference>
<proteinExistence type="inferred from homology"/>
<sequence>MPPETAVETLALRVQVPAFAGATLPADYADLLRAGLGGICLFGSNTAAGEESVRSLSAEIRSASAEGGWTPVITIDEEGGDVTRLEALTGSSVLGAAALGAADDLALTEETGRAIGVRLARAGINLDLAPVADVNSNPDNPVIATRSFSRDAGVAAKHVAAWVKGLESTGVAACVKHFPGHGDTGQDSHVDLPVLDADLATLRERELVPFLAAADAGAASVMTSHIVVPALDPELPGTLSAPVLGLLRELGYEGPIVSDALDMAGASEPRGIPAAAVLSLQAGADLLLLGPDKPTSLVHETAAAIVAAVESGDLALERLQDAVARVDRMLADLADRTAARQGTDGELDPRFEERSVEGARRALAAASDLTGIPDLAGARVVTVDTEANIAVGDVPWGLPPDLVVRPGDPLPEFPDAPLIVQVRDAHRRPEVGRTVAELRGAAVLVEWGWPGTYDGAAVPRLCPQGYSLPGVAAVTEILRRAGWDK</sequence>
<dbReference type="PANTHER" id="PTHR30480">
    <property type="entry name" value="BETA-HEXOSAMINIDASE-RELATED"/>
    <property type="match status" value="1"/>
</dbReference>
<dbReference type="GO" id="GO:0005975">
    <property type="term" value="P:carbohydrate metabolic process"/>
    <property type="evidence" value="ECO:0007669"/>
    <property type="project" value="InterPro"/>
</dbReference>
<name>A0A6M1R101_9ACTN</name>
<comment type="caution">
    <text evidence="5">The sequence shown here is derived from an EMBL/GenBank/DDBJ whole genome shotgun (WGS) entry which is preliminary data.</text>
</comment>
<evidence type="ECO:0000256" key="1">
    <source>
        <dbReference type="ARBA" id="ARBA00005336"/>
    </source>
</evidence>
<accession>A0A6M1R101</accession>
<dbReference type="Gene3D" id="3.20.20.300">
    <property type="entry name" value="Glycoside hydrolase, family 3, N-terminal domain"/>
    <property type="match status" value="1"/>
</dbReference>
<keyword evidence="3" id="KW-0326">Glycosidase</keyword>
<dbReference type="AlphaFoldDB" id="A0A6M1R101"/>
<evidence type="ECO:0000256" key="3">
    <source>
        <dbReference type="ARBA" id="ARBA00023295"/>
    </source>
</evidence>
<dbReference type="PANTHER" id="PTHR30480:SF16">
    <property type="entry name" value="GLYCOSIDE HYDROLASE FAMILY 3 DOMAIN PROTEIN"/>
    <property type="match status" value="1"/>
</dbReference>
<organism evidence="5 6">
    <name type="scientific">Nocardioides turkmenicus</name>
    <dbReference type="NCBI Taxonomy" id="2711220"/>
    <lineage>
        <taxon>Bacteria</taxon>
        <taxon>Bacillati</taxon>
        <taxon>Actinomycetota</taxon>
        <taxon>Actinomycetes</taxon>
        <taxon>Propionibacteriales</taxon>
        <taxon>Nocardioidaceae</taxon>
        <taxon>Nocardioides</taxon>
    </lineage>
</organism>
<dbReference type="EMBL" id="JAALAA010000034">
    <property type="protein sequence ID" value="NGN95963.1"/>
    <property type="molecule type" value="Genomic_DNA"/>
</dbReference>
<reference evidence="5 6" key="1">
    <citation type="submission" date="2020-02" db="EMBL/GenBank/DDBJ databases">
        <title>Whole-genome analyses of novel actinobacteria.</title>
        <authorList>
            <person name="Sahin N."/>
        </authorList>
    </citation>
    <scope>NUCLEOTIDE SEQUENCE [LARGE SCALE GENOMIC DNA]</scope>
    <source>
        <strain evidence="5 6">KC13</strain>
    </source>
</reference>